<protein>
    <submittedName>
        <fullName evidence="6">GntR family transcriptional regulator</fullName>
    </submittedName>
</protein>
<dbReference type="CDD" id="cd06267">
    <property type="entry name" value="PBP1_LacI_sugar_binding-like"/>
    <property type="match status" value="1"/>
</dbReference>
<keyword evidence="7" id="KW-1185">Reference proteome</keyword>
<sequence>MSSQPKRVPMYVQLKNFILNQMKNGTWKPGDKLPSENELAEEFKVSRITVKNALADMVSQGIVYRIQGKGTFISDDSSESMMSFEPIKTDSSLIAFLMPRLNNCFTANLMTGIEKELADQGYNFVFRLTHESQELENKLLKELVTAGVSGIMVYPVDGETFNHEILKLTLNHYPLVIVDRYLRGLDTNCVYSDNYGGAYEATKHLTELGHASITFISTKISGTTSIEDRLRGYEQALIDAGQFIDYRLRLLDLGGGMPAVDQIQTYLRENPDVTAIVATNSTIGLQVMKAAQLLNLDVPRDLSIVCFDDYEQSNLYPVPLTYVDQNEMNIGKEAVKLIVSLIRDRSTEPRKLMLPNKLIVRQSTAINPRSDGSATAGVLLSEVRP</sequence>
<dbReference type="Gene3D" id="3.40.50.2300">
    <property type="match status" value="2"/>
</dbReference>
<keyword evidence="1" id="KW-0678">Repressor</keyword>
<dbReference type="SUPFAM" id="SSF46785">
    <property type="entry name" value="Winged helix' DNA-binding domain"/>
    <property type="match status" value="1"/>
</dbReference>
<dbReference type="PANTHER" id="PTHR30146">
    <property type="entry name" value="LACI-RELATED TRANSCRIPTIONAL REPRESSOR"/>
    <property type="match status" value="1"/>
</dbReference>
<feature type="domain" description="HTH gntR-type" evidence="5">
    <location>
        <begin position="8"/>
        <end position="76"/>
    </location>
</feature>
<evidence type="ECO:0000256" key="2">
    <source>
        <dbReference type="ARBA" id="ARBA00023015"/>
    </source>
</evidence>
<proteinExistence type="predicted"/>
<evidence type="ECO:0000256" key="4">
    <source>
        <dbReference type="ARBA" id="ARBA00023163"/>
    </source>
</evidence>
<gene>
    <name evidence="6" type="ORF">ACFFNY_03850</name>
</gene>
<dbReference type="InterPro" id="IPR046335">
    <property type="entry name" value="LacI/GalR-like_sensor"/>
</dbReference>
<keyword evidence="3" id="KW-0238">DNA-binding</keyword>
<comment type="caution">
    <text evidence="6">The sequence shown here is derived from an EMBL/GenBank/DDBJ whole genome shotgun (WGS) entry which is preliminary data.</text>
</comment>
<organism evidence="6 7">
    <name type="scientific">Paenibacillus hodogayensis</name>
    <dbReference type="NCBI Taxonomy" id="279208"/>
    <lineage>
        <taxon>Bacteria</taxon>
        <taxon>Bacillati</taxon>
        <taxon>Bacillota</taxon>
        <taxon>Bacilli</taxon>
        <taxon>Bacillales</taxon>
        <taxon>Paenibacillaceae</taxon>
        <taxon>Paenibacillus</taxon>
    </lineage>
</organism>
<evidence type="ECO:0000313" key="6">
    <source>
        <dbReference type="EMBL" id="MFB9750698.1"/>
    </source>
</evidence>
<evidence type="ECO:0000313" key="7">
    <source>
        <dbReference type="Proteomes" id="UP001589619"/>
    </source>
</evidence>
<reference evidence="6 7" key="1">
    <citation type="submission" date="2024-09" db="EMBL/GenBank/DDBJ databases">
        <authorList>
            <person name="Sun Q."/>
            <person name="Mori K."/>
        </authorList>
    </citation>
    <scope>NUCLEOTIDE SEQUENCE [LARGE SCALE GENOMIC DNA]</scope>
    <source>
        <strain evidence="6 7">JCM 12520</strain>
    </source>
</reference>
<dbReference type="SUPFAM" id="SSF53822">
    <property type="entry name" value="Periplasmic binding protein-like I"/>
    <property type="match status" value="1"/>
</dbReference>
<dbReference type="PROSITE" id="PS50949">
    <property type="entry name" value="HTH_GNTR"/>
    <property type="match status" value="1"/>
</dbReference>
<accession>A0ABV5VRA1</accession>
<dbReference type="SMART" id="SM00345">
    <property type="entry name" value="HTH_GNTR"/>
    <property type="match status" value="1"/>
</dbReference>
<name>A0ABV5VRA1_9BACL</name>
<dbReference type="Gene3D" id="1.10.10.10">
    <property type="entry name" value="Winged helix-like DNA-binding domain superfamily/Winged helix DNA-binding domain"/>
    <property type="match status" value="1"/>
</dbReference>
<dbReference type="EMBL" id="JBHMAG010000004">
    <property type="protein sequence ID" value="MFB9750698.1"/>
    <property type="molecule type" value="Genomic_DNA"/>
</dbReference>
<dbReference type="CDD" id="cd07377">
    <property type="entry name" value="WHTH_GntR"/>
    <property type="match status" value="1"/>
</dbReference>
<dbReference type="Pfam" id="PF13377">
    <property type="entry name" value="Peripla_BP_3"/>
    <property type="match status" value="1"/>
</dbReference>
<dbReference type="InterPro" id="IPR036390">
    <property type="entry name" value="WH_DNA-bd_sf"/>
</dbReference>
<dbReference type="PANTHER" id="PTHR30146:SF95">
    <property type="entry name" value="RIBOSE OPERON REPRESSOR"/>
    <property type="match status" value="1"/>
</dbReference>
<evidence type="ECO:0000259" key="5">
    <source>
        <dbReference type="PROSITE" id="PS50949"/>
    </source>
</evidence>
<dbReference type="RefSeq" id="WP_344904769.1">
    <property type="nucleotide sequence ID" value="NZ_BAAAYO010000002.1"/>
</dbReference>
<dbReference type="InterPro" id="IPR036388">
    <property type="entry name" value="WH-like_DNA-bd_sf"/>
</dbReference>
<evidence type="ECO:0000256" key="1">
    <source>
        <dbReference type="ARBA" id="ARBA00022491"/>
    </source>
</evidence>
<dbReference type="InterPro" id="IPR022657">
    <property type="entry name" value="De-COase2_CS"/>
</dbReference>
<keyword evidence="2" id="KW-0805">Transcription regulation</keyword>
<evidence type="ECO:0000256" key="3">
    <source>
        <dbReference type="ARBA" id="ARBA00023125"/>
    </source>
</evidence>
<dbReference type="PROSITE" id="PS00879">
    <property type="entry name" value="ODR_DC_2_2"/>
    <property type="match status" value="1"/>
</dbReference>
<dbReference type="InterPro" id="IPR000524">
    <property type="entry name" value="Tscrpt_reg_HTH_GntR"/>
</dbReference>
<keyword evidence="4" id="KW-0804">Transcription</keyword>
<dbReference type="InterPro" id="IPR028082">
    <property type="entry name" value="Peripla_BP_I"/>
</dbReference>
<dbReference type="Pfam" id="PF00392">
    <property type="entry name" value="GntR"/>
    <property type="match status" value="1"/>
</dbReference>
<dbReference type="PRINTS" id="PR00035">
    <property type="entry name" value="HTHGNTR"/>
</dbReference>
<dbReference type="Proteomes" id="UP001589619">
    <property type="component" value="Unassembled WGS sequence"/>
</dbReference>